<gene>
    <name evidence="1" type="ORF">COLO4_38434</name>
</gene>
<evidence type="ECO:0000313" key="1">
    <source>
        <dbReference type="EMBL" id="OMO49715.1"/>
    </source>
</evidence>
<proteinExistence type="predicted"/>
<protein>
    <submittedName>
        <fullName evidence="1">Disease resistance protein RPM1-like protein</fullName>
    </submittedName>
</protein>
<comment type="caution">
    <text evidence="1">The sequence shown here is derived from an EMBL/GenBank/DDBJ whole genome shotgun (WGS) entry which is preliminary data.</text>
</comment>
<dbReference type="EMBL" id="AWUE01024801">
    <property type="protein sequence ID" value="OMO49715.1"/>
    <property type="molecule type" value="Genomic_DNA"/>
</dbReference>
<dbReference type="Proteomes" id="UP000187203">
    <property type="component" value="Unassembled WGS sequence"/>
</dbReference>
<dbReference type="AlphaFoldDB" id="A0A1R3FVA3"/>
<organism evidence="1 2">
    <name type="scientific">Corchorus olitorius</name>
    <dbReference type="NCBI Taxonomy" id="93759"/>
    <lineage>
        <taxon>Eukaryota</taxon>
        <taxon>Viridiplantae</taxon>
        <taxon>Streptophyta</taxon>
        <taxon>Embryophyta</taxon>
        <taxon>Tracheophyta</taxon>
        <taxon>Spermatophyta</taxon>
        <taxon>Magnoliopsida</taxon>
        <taxon>eudicotyledons</taxon>
        <taxon>Gunneridae</taxon>
        <taxon>Pentapetalae</taxon>
        <taxon>rosids</taxon>
        <taxon>malvids</taxon>
        <taxon>Malvales</taxon>
        <taxon>Malvaceae</taxon>
        <taxon>Grewioideae</taxon>
        <taxon>Apeibeae</taxon>
        <taxon>Corchorus</taxon>
    </lineage>
</organism>
<name>A0A1R3FVA3_9ROSI</name>
<keyword evidence="2" id="KW-1185">Reference proteome</keyword>
<evidence type="ECO:0000313" key="2">
    <source>
        <dbReference type="Proteomes" id="UP000187203"/>
    </source>
</evidence>
<accession>A0A1R3FVA3</accession>
<reference evidence="2" key="1">
    <citation type="submission" date="2013-09" db="EMBL/GenBank/DDBJ databases">
        <title>Corchorus olitorius genome sequencing.</title>
        <authorList>
            <person name="Alam M."/>
            <person name="Haque M.S."/>
            <person name="Islam M.S."/>
            <person name="Emdad E.M."/>
            <person name="Islam M.M."/>
            <person name="Ahmed B."/>
            <person name="Halim A."/>
            <person name="Hossen Q.M.M."/>
            <person name="Hossain M.Z."/>
            <person name="Ahmed R."/>
            <person name="Khan M.M."/>
            <person name="Islam R."/>
            <person name="Rashid M.M."/>
            <person name="Khan S.A."/>
            <person name="Rahman M.S."/>
            <person name="Alam M."/>
            <person name="Yahiya A.S."/>
            <person name="Khan M.S."/>
            <person name="Azam M.S."/>
            <person name="Haque T."/>
            <person name="Lashkar M.Z.H."/>
            <person name="Akhand A.I."/>
            <person name="Morshed G."/>
            <person name="Roy S."/>
            <person name="Uddin K.S."/>
            <person name="Rabeya T."/>
            <person name="Hossain A.S."/>
            <person name="Chowdhury A."/>
            <person name="Snigdha A.R."/>
            <person name="Mortoza M.S."/>
            <person name="Matin S.A."/>
            <person name="Hoque S.M.E."/>
            <person name="Islam M.K."/>
            <person name="Roy D.K."/>
            <person name="Haider R."/>
            <person name="Moosa M.M."/>
            <person name="Elias S.M."/>
            <person name="Hasan A.M."/>
            <person name="Jahan S."/>
            <person name="Shafiuddin M."/>
            <person name="Mahmood N."/>
            <person name="Shommy N.S."/>
        </authorList>
    </citation>
    <scope>NUCLEOTIDE SEQUENCE [LARGE SCALE GENOMIC DNA]</scope>
    <source>
        <strain evidence="2">cv. O-4</strain>
    </source>
</reference>
<sequence length="98" mass="10915">MGRGKIGGAKEDLLPLIDDRHNNGIPIIHQDDSPAAKKLKSRGCYERLVVVALLYIEMNEFKTGPDFTATSIGDYYLHILTEMTRRVRAQGMGVGIKK</sequence>